<feature type="transmembrane region" description="Helical" evidence="1">
    <location>
        <begin position="6"/>
        <end position="24"/>
    </location>
</feature>
<evidence type="ECO:0000256" key="1">
    <source>
        <dbReference type="SAM" id="Phobius"/>
    </source>
</evidence>
<protein>
    <recommendedName>
        <fullName evidence="4">Secreted protein</fullName>
    </recommendedName>
</protein>
<comment type="caution">
    <text evidence="2">The sequence shown here is derived from an EMBL/GenBank/DDBJ whole genome shotgun (WGS) entry which is preliminary data.</text>
</comment>
<keyword evidence="1" id="KW-0472">Membrane</keyword>
<organism evidence="2 3">
    <name type="scientific">Vespula squamosa</name>
    <name type="common">Southern yellow jacket</name>
    <name type="synonym">Wasp</name>
    <dbReference type="NCBI Taxonomy" id="30214"/>
    <lineage>
        <taxon>Eukaryota</taxon>
        <taxon>Metazoa</taxon>
        <taxon>Ecdysozoa</taxon>
        <taxon>Arthropoda</taxon>
        <taxon>Hexapoda</taxon>
        <taxon>Insecta</taxon>
        <taxon>Pterygota</taxon>
        <taxon>Neoptera</taxon>
        <taxon>Endopterygota</taxon>
        <taxon>Hymenoptera</taxon>
        <taxon>Apocrita</taxon>
        <taxon>Aculeata</taxon>
        <taxon>Vespoidea</taxon>
        <taxon>Vespidae</taxon>
        <taxon>Vespinae</taxon>
        <taxon>Vespula</taxon>
    </lineage>
</organism>
<dbReference type="Proteomes" id="UP001607302">
    <property type="component" value="Unassembled WGS sequence"/>
</dbReference>
<evidence type="ECO:0008006" key="4">
    <source>
        <dbReference type="Google" id="ProtNLM"/>
    </source>
</evidence>
<evidence type="ECO:0000313" key="3">
    <source>
        <dbReference type="Proteomes" id="UP001607302"/>
    </source>
</evidence>
<reference evidence="2 3" key="1">
    <citation type="journal article" date="2024" name="Ann. Entomol. Soc. Am.">
        <title>Genomic analyses of the southern and eastern yellowjacket wasps (Hymenoptera: Vespidae) reveal evolutionary signatures of social life.</title>
        <authorList>
            <person name="Catto M.A."/>
            <person name="Caine P.B."/>
            <person name="Orr S.E."/>
            <person name="Hunt B.G."/>
            <person name="Goodisman M.A.D."/>
        </authorList>
    </citation>
    <scope>NUCLEOTIDE SEQUENCE [LARGE SCALE GENOMIC DNA]</scope>
    <source>
        <strain evidence="2">233</strain>
        <tissue evidence="2">Head and thorax</tissue>
    </source>
</reference>
<gene>
    <name evidence="2" type="ORF">V1478_010749</name>
</gene>
<accession>A0ABD2AG69</accession>
<dbReference type="EMBL" id="JAUDFV010000149">
    <property type="protein sequence ID" value="KAL2719287.1"/>
    <property type="molecule type" value="Genomic_DNA"/>
</dbReference>
<name>A0ABD2AG69_VESSQ</name>
<keyword evidence="3" id="KW-1185">Reference proteome</keyword>
<sequence>MLTNQRRVVCCCVVIGSSLFYPYLRWRRSMRFHLEWRCTAACCEHLESNMLVMGWGSVDVFCLFARDQRRPFLYSSHISAWPRSCHFYLQ</sequence>
<dbReference type="AlphaFoldDB" id="A0ABD2AG69"/>
<keyword evidence="1" id="KW-0812">Transmembrane</keyword>
<keyword evidence="1" id="KW-1133">Transmembrane helix</keyword>
<proteinExistence type="predicted"/>
<evidence type="ECO:0000313" key="2">
    <source>
        <dbReference type="EMBL" id="KAL2719287.1"/>
    </source>
</evidence>